<evidence type="ECO:0000313" key="2">
    <source>
        <dbReference type="Proteomes" id="UP000789525"/>
    </source>
</evidence>
<evidence type="ECO:0000313" key="1">
    <source>
        <dbReference type="EMBL" id="CAG8738754.1"/>
    </source>
</evidence>
<gene>
    <name evidence="1" type="ORF">ACOLOM_LOCUS12045</name>
</gene>
<comment type="caution">
    <text evidence="1">The sequence shown here is derived from an EMBL/GenBank/DDBJ whole genome shotgun (WGS) entry which is preliminary data.</text>
</comment>
<feature type="non-terminal residue" evidence="1">
    <location>
        <position position="189"/>
    </location>
</feature>
<name>A0ACA9Q8J9_9GLOM</name>
<accession>A0ACA9Q8J9</accession>
<dbReference type="Proteomes" id="UP000789525">
    <property type="component" value="Unassembled WGS sequence"/>
</dbReference>
<proteinExistence type="predicted"/>
<organism evidence="1 2">
    <name type="scientific">Acaulospora colombiana</name>
    <dbReference type="NCBI Taxonomy" id="27376"/>
    <lineage>
        <taxon>Eukaryota</taxon>
        <taxon>Fungi</taxon>
        <taxon>Fungi incertae sedis</taxon>
        <taxon>Mucoromycota</taxon>
        <taxon>Glomeromycotina</taxon>
        <taxon>Glomeromycetes</taxon>
        <taxon>Diversisporales</taxon>
        <taxon>Acaulosporaceae</taxon>
        <taxon>Acaulospora</taxon>
    </lineage>
</organism>
<reference evidence="1" key="1">
    <citation type="submission" date="2021-06" db="EMBL/GenBank/DDBJ databases">
        <authorList>
            <person name="Kallberg Y."/>
            <person name="Tangrot J."/>
            <person name="Rosling A."/>
        </authorList>
    </citation>
    <scope>NUCLEOTIDE SEQUENCE</scope>
    <source>
        <strain evidence="1">CL356</strain>
    </source>
</reference>
<feature type="non-terminal residue" evidence="1">
    <location>
        <position position="1"/>
    </location>
</feature>
<sequence length="189" mass="22128">GHNEACLDHRNSPAMVRNIHSTIFMDIELVCRMDVGKPPLCSVDFIKPFETKDLEFISLKSSLVLWMLDKRLPFLDYRRGIPGIIYLILSKAKEDIEQNVRPGFLHTEQFLEQCKERSMVTVKYHMHRENGKLVAHAPSYLNEDDPREYPSQWGMDPDSDSGDLSEWQISEWVEEEKASMARDSWEWIK</sequence>
<dbReference type="EMBL" id="CAJVPT010046783">
    <property type="protein sequence ID" value="CAG8738754.1"/>
    <property type="molecule type" value="Genomic_DNA"/>
</dbReference>
<keyword evidence="2" id="KW-1185">Reference proteome</keyword>
<protein>
    <submittedName>
        <fullName evidence="1">7234_t:CDS:1</fullName>
    </submittedName>
</protein>